<reference evidence="2" key="1">
    <citation type="submission" date="2023-03" db="EMBL/GenBank/DDBJ databases">
        <title>Emydomyces testavorans Genome Sequence.</title>
        <authorList>
            <person name="Hoyer L."/>
        </authorList>
    </citation>
    <scope>NUCLEOTIDE SEQUENCE</scope>
    <source>
        <strain evidence="2">16-2883</strain>
    </source>
</reference>
<proteinExistence type="predicted"/>
<dbReference type="Proteomes" id="UP001219355">
    <property type="component" value="Chromosome 3"/>
</dbReference>
<keyword evidence="3" id="KW-1185">Reference proteome</keyword>
<evidence type="ECO:0000313" key="2">
    <source>
        <dbReference type="EMBL" id="WEW59611.1"/>
    </source>
</evidence>
<organism evidence="2 3">
    <name type="scientific">Emydomyces testavorans</name>
    <dbReference type="NCBI Taxonomy" id="2070801"/>
    <lineage>
        <taxon>Eukaryota</taxon>
        <taxon>Fungi</taxon>
        <taxon>Dikarya</taxon>
        <taxon>Ascomycota</taxon>
        <taxon>Pezizomycotina</taxon>
        <taxon>Eurotiomycetes</taxon>
        <taxon>Eurotiomycetidae</taxon>
        <taxon>Onygenales</taxon>
        <taxon>Nannizziopsiaceae</taxon>
        <taxon>Emydomyces</taxon>
    </lineage>
</organism>
<accession>A0AAF0DJ11</accession>
<evidence type="ECO:0000313" key="3">
    <source>
        <dbReference type="Proteomes" id="UP001219355"/>
    </source>
</evidence>
<protein>
    <submittedName>
        <fullName evidence="2">Uncharacterized protein</fullName>
    </submittedName>
</protein>
<evidence type="ECO:0000256" key="1">
    <source>
        <dbReference type="SAM" id="MobiDB-lite"/>
    </source>
</evidence>
<sequence>MIESSSISGSFSQLGANRHTDTPEFYKQNISEFSDAPAGPETQMRAEWDTRGVEHHNTCWAEASSSSNSPKGPMTLRPMRWWPDPFWLDILGEELPDVVVTQGRFLRTPPPSPPPLIDNDKFQQELDQALDLFDLRQGWRKRKYGEQIAEEYPSGWTPSDIRASYWESGEEALEKWYTMSSSSSSNPTPQAMNIDEKPDVRPQLMPRGESSSNADSQKRLMSKLPCSGNSLDAVIRNEGMRLNPTEDRILENLVVKANCHYQPY</sequence>
<gene>
    <name evidence="2" type="ORF">PRK78_005088</name>
</gene>
<feature type="region of interest" description="Disordered" evidence="1">
    <location>
        <begin position="179"/>
        <end position="218"/>
    </location>
</feature>
<dbReference type="AlphaFoldDB" id="A0AAF0DJ11"/>
<name>A0AAF0DJ11_9EURO</name>
<dbReference type="EMBL" id="CP120629">
    <property type="protein sequence ID" value="WEW59611.1"/>
    <property type="molecule type" value="Genomic_DNA"/>
</dbReference>